<accession>A0A0L6V741</accession>
<dbReference type="Proteomes" id="UP000037035">
    <property type="component" value="Unassembled WGS sequence"/>
</dbReference>
<protein>
    <submittedName>
        <fullName evidence="1">Uncharacterized protein</fullName>
    </submittedName>
</protein>
<dbReference type="VEuPathDB" id="FungiDB:VP01_2361g4"/>
<name>A0A0L6V741_9BASI</name>
<reference evidence="1 2" key="1">
    <citation type="submission" date="2015-08" db="EMBL/GenBank/DDBJ databases">
        <title>Next Generation Sequencing and Analysis of the Genome of Puccinia sorghi L Schw, the Causal Agent of Maize Common Rust.</title>
        <authorList>
            <person name="Rochi L."/>
            <person name="Burguener G."/>
            <person name="Darino M."/>
            <person name="Turjanski A."/>
            <person name="Kreff E."/>
            <person name="Dieguez M.J."/>
            <person name="Sacco F."/>
        </authorList>
    </citation>
    <scope>NUCLEOTIDE SEQUENCE [LARGE SCALE GENOMIC DNA]</scope>
    <source>
        <strain evidence="1 2">RO10H11247</strain>
    </source>
</reference>
<dbReference type="EMBL" id="LAVV01007238">
    <property type="protein sequence ID" value="KNZ56626.1"/>
    <property type="molecule type" value="Genomic_DNA"/>
</dbReference>
<evidence type="ECO:0000313" key="2">
    <source>
        <dbReference type="Proteomes" id="UP000037035"/>
    </source>
</evidence>
<evidence type="ECO:0000313" key="1">
    <source>
        <dbReference type="EMBL" id="KNZ56626.1"/>
    </source>
</evidence>
<organism evidence="1 2">
    <name type="scientific">Puccinia sorghi</name>
    <dbReference type="NCBI Taxonomy" id="27349"/>
    <lineage>
        <taxon>Eukaryota</taxon>
        <taxon>Fungi</taxon>
        <taxon>Dikarya</taxon>
        <taxon>Basidiomycota</taxon>
        <taxon>Pucciniomycotina</taxon>
        <taxon>Pucciniomycetes</taxon>
        <taxon>Pucciniales</taxon>
        <taxon>Pucciniaceae</taxon>
        <taxon>Puccinia</taxon>
    </lineage>
</organism>
<sequence>MAALGIELFQCNPVAQTHTSNNNINPQIMEDQNNVFSNNYLFYKLPIILFQKKVEKIGMKAVNSRKSFKYFKPRSTSFSDFHQMVAAKCNRSPPIEWSVYLLWSPSLPEFNKSANYLLSDVASFNRCGKKNRLNW</sequence>
<dbReference type="OrthoDB" id="10626065at2759"/>
<proteinExistence type="predicted"/>
<keyword evidence="2" id="KW-1185">Reference proteome</keyword>
<comment type="caution">
    <text evidence="1">The sequence shown here is derived from an EMBL/GenBank/DDBJ whole genome shotgun (WGS) entry which is preliminary data.</text>
</comment>
<gene>
    <name evidence="1" type="ORF">VP01_2361g4</name>
</gene>
<dbReference type="AlphaFoldDB" id="A0A0L6V741"/>